<gene>
    <name evidence="2" type="ORF">AKJ09_01655</name>
</gene>
<dbReference type="SUPFAM" id="SSF69047">
    <property type="entry name" value="Hypothetical protein YjbJ"/>
    <property type="match status" value="1"/>
</dbReference>
<evidence type="ECO:0008006" key="4">
    <source>
        <dbReference type="Google" id="ProtNLM"/>
    </source>
</evidence>
<feature type="compositionally biased region" description="Basic and acidic residues" evidence="1">
    <location>
        <begin position="28"/>
        <end position="45"/>
    </location>
</feature>
<organism evidence="2 3">
    <name type="scientific">Labilithrix luteola</name>
    <dbReference type="NCBI Taxonomy" id="1391654"/>
    <lineage>
        <taxon>Bacteria</taxon>
        <taxon>Pseudomonadati</taxon>
        <taxon>Myxococcota</taxon>
        <taxon>Polyangia</taxon>
        <taxon>Polyangiales</taxon>
        <taxon>Labilitrichaceae</taxon>
        <taxon>Labilithrix</taxon>
    </lineage>
</organism>
<keyword evidence="3" id="KW-1185">Reference proteome</keyword>
<proteinExistence type="predicted"/>
<evidence type="ECO:0000256" key="1">
    <source>
        <dbReference type="SAM" id="MobiDB-lite"/>
    </source>
</evidence>
<dbReference type="STRING" id="1391654.AKJ09_01655"/>
<accession>A0A0K1PNL8</accession>
<dbReference type="KEGG" id="llu:AKJ09_01655"/>
<dbReference type="RefSeq" id="WP_205633629.1">
    <property type="nucleotide sequence ID" value="NZ_CP012333.1"/>
</dbReference>
<dbReference type="AlphaFoldDB" id="A0A0K1PNL8"/>
<feature type="region of interest" description="Disordered" evidence="1">
    <location>
        <begin position="1"/>
        <end position="45"/>
    </location>
</feature>
<dbReference type="Proteomes" id="UP000064967">
    <property type="component" value="Chromosome"/>
</dbReference>
<dbReference type="InterPro" id="IPR036629">
    <property type="entry name" value="YjbJ_sf"/>
</dbReference>
<sequence length="99" mass="10474">MGIAGSRTEGTSKKLGGKIQKGIGKATGNKEMESKGRAKEVEGRMEEEAAKLSGRAKATMEEASGIAKQGIGAAIGDEELKKEGAVMQKKGELRHKFNR</sequence>
<protein>
    <recommendedName>
        <fullName evidence="4">CsbD-like domain-containing protein</fullName>
    </recommendedName>
</protein>
<reference evidence="2 3" key="1">
    <citation type="submission" date="2015-08" db="EMBL/GenBank/DDBJ databases">
        <authorList>
            <person name="Babu N.S."/>
            <person name="Beckwith C.J."/>
            <person name="Beseler K.G."/>
            <person name="Brison A."/>
            <person name="Carone J.V."/>
            <person name="Caskin T.P."/>
            <person name="Diamond M."/>
            <person name="Durham M.E."/>
            <person name="Foxe J.M."/>
            <person name="Go M."/>
            <person name="Henderson B.A."/>
            <person name="Jones I.B."/>
            <person name="McGettigan J.A."/>
            <person name="Micheletti S.J."/>
            <person name="Nasrallah M.E."/>
            <person name="Ortiz D."/>
            <person name="Piller C.R."/>
            <person name="Privatt S.R."/>
            <person name="Schneider S.L."/>
            <person name="Sharp S."/>
            <person name="Smith T.C."/>
            <person name="Stanton J.D."/>
            <person name="Ullery H.E."/>
            <person name="Wilson R.J."/>
            <person name="Serrano M.G."/>
            <person name="Buck G."/>
            <person name="Lee V."/>
            <person name="Wang Y."/>
            <person name="Carvalho R."/>
            <person name="Voegtly L."/>
            <person name="Shi R."/>
            <person name="Duckworth R."/>
            <person name="Johnson A."/>
            <person name="Loviza R."/>
            <person name="Walstead R."/>
            <person name="Shah Z."/>
            <person name="Kiflezghi M."/>
            <person name="Wade K."/>
            <person name="Ball S.L."/>
            <person name="Bradley K.W."/>
            <person name="Asai D.J."/>
            <person name="Bowman C.A."/>
            <person name="Russell D.A."/>
            <person name="Pope W.H."/>
            <person name="Jacobs-Sera D."/>
            <person name="Hendrix R.W."/>
            <person name="Hatfull G.F."/>
        </authorList>
    </citation>
    <scope>NUCLEOTIDE SEQUENCE [LARGE SCALE GENOMIC DNA]</scope>
    <source>
        <strain evidence="2 3">DSM 27648</strain>
    </source>
</reference>
<evidence type="ECO:0000313" key="2">
    <source>
        <dbReference type="EMBL" id="AKU94991.1"/>
    </source>
</evidence>
<feature type="compositionally biased region" description="Low complexity" evidence="1">
    <location>
        <begin position="13"/>
        <end position="27"/>
    </location>
</feature>
<evidence type="ECO:0000313" key="3">
    <source>
        <dbReference type="Proteomes" id="UP000064967"/>
    </source>
</evidence>
<dbReference type="EMBL" id="CP012333">
    <property type="protein sequence ID" value="AKU94991.1"/>
    <property type="molecule type" value="Genomic_DNA"/>
</dbReference>
<name>A0A0K1PNL8_9BACT</name>